<gene>
    <name evidence="1" type="ordered locus">HDEF_0368</name>
</gene>
<dbReference type="AlphaFoldDB" id="C4K3I2"/>
<keyword evidence="2" id="KW-1185">Reference proteome</keyword>
<dbReference type="Proteomes" id="UP000002334">
    <property type="component" value="Chromosome"/>
</dbReference>
<reference evidence="1 2" key="1">
    <citation type="journal article" date="2009" name="Proc. Natl. Acad. Sci. U.S.A.">
        <title>Hamiltonella defensa, genome evolution of protective bacterial endosymbiont from pathogenic ancestors.</title>
        <authorList>
            <person name="Degnan P.H."/>
            <person name="Yu Y."/>
            <person name="Sisneros N."/>
            <person name="Wing R.A."/>
            <person name="Moran N.A."/>
        </authorList>
    </citation>
    <scope>NUCLEOTIDE SEQUENCE [LARGE SCALE GENOMIC DNA]</scope>
    <source>
        <strain evidence="2">5AT</strain>
    </source>
</reference>
<sequence>MRIKFIDKQTVKRQILRLLTYIQSIYLGVSFGQYQISEKTCYSI</sequence>
<name>C4K3I2_HAMD5</name>
<accession>C4K3I2</accession>
<proteinExistence type="predicted"/>
<evidence type="ECO:0000313" key="2">
    <source>
        <dbReference type="Proteomes" id="UP000002334"/>
    </source>
</evidence>
<protein>
    <submittedName>
        <fullName evidence="1">Uncharacterized protein</fullName>
    </submittedName>
</protein>
<dbReference type="KEGG" id="hde:HDEF_0368"/>
<evidence type="ECO:0000313" key="1">
    <source>
        <dbReference type="EMBL" id="ACQ67125.1"/>
    </source>
</evidence>
<dbReference type="EMBL" id="CP001277">
    <property type="protein sequence ID" value="ACQ67125.1"/>
    <property type="molecule type" value="Genomic_DNA"/>
</dbReference>
<organism evidence="1 2">
    <name type="scientific">Hamiltonella defensa subsp. Acyrthosiphon pisum (strain 5AT)</name>
    <dbReference type="NCBI Taxonomy" id="572265"/>
    <lineage>
        <taxon>Bacteria</taxon>
        <taxon>Pseudomonadati</taxon>
        <taxon>Pseudomonadota</taxon>
        <taxon>Gammaproteobacteria</taxon>
        <taxon>Enterobacterales</taxon>
        <taxon>Enterobacteriaceae</taxon>
        <taxon>aphid secondary symbionts</taxon>
        <taxon>Candidatus Williamhamiltonella</taxon>
    </lineage>
</organism>
<dbReference type="STRING" id="572265.HDEF_0368"/>
<dbReference type="HOGENOM" id="CLU_3217008_0_0_6"/>